<keyword evidence="1" id="KW-1133">Transmembrane helix</keyword>
<dbReference type="Pfam" id="PF09852">
    <property type="entry name" value="DUF2079"/>
    <property type="match status" value="1"/>
</dbReference>
<proteinExistence type="predicted"/>
<feature type="transmembrane region" description="Helical" evidence="1">
    <location>
        <begin position="90"/>
        <end position="110"/>
    </location>
</feature>
<feature type="transmembrane region" description="Helical" evidence="1">
    <location>
        <begin position="117"/>
        <end position="133"/>
    </location>
</feature>
<evidence type="ECO:0000313" key="3">
    <source>
        <dbReference type="Proteomes" id="UP001596266"/>
    </source>
</evidence>
<dbReference type="InterPro" id="IPR018650">
    <property type="entry name" value="STSV1_Orf64"/>
</dbReference>
<keyword evidence="3" id="KW-1185">Reference proteome</keyword>
<keyword evidence="1" id="KW-0472">Membrane</keyword>
<feature type="transmembrane region" description="Helical" evidence="1">
    <location>
        <begin position="322"/>
        <end position="341"/>
    </location>
</feature>
<keyword evidence="1" id="KW-0812">Transmembrane</keyword>
<organism evidence="2 3">
    <name type="scientific">Luteococcus sanguinis</name>
    <dbReference type="NCBI Taxonomy" id="174038"/>
    <lineage>
        <taxon>Bacteria</taxon>
        <taxon>Bacillati</taxon>
        <taxon>Actinomycetota</taxon>
        <taxon>Actinomycetes</taxon>
        <taxon>Propionibacteriales</taxon>
        <taxon>Propionibacteriaceae</taxon>
        <taxon>Luteococcus</taxon>
    </lineage>
</organism>
<feature type="transmembrane region" description="Helical" evidence="1">
    <location>
        <begin position="282"/>
        <end position="301"/>
    </location>
</feature>
<comment type="caution">
    <text evidence="2">The sequence shown here is derived from an EMBL/GenBank/DDBJ whole genome shotgun (WGS) entry which is preliminary data.</text>
</comment>
<evidence type="ECO:0000313" key="2">
    <source>
        <dbReference type="EMBL" id="MFC6396748.1"/>
    </source>
</evidence>
<dbReference type="Proteomes" id="UP001596266">
    <property type="component" value="Unassembled WGS sequence"/>
</dbReference>
<protein>
    <submittedName>
        <fullName evidence="2">DUF2079 domain-containing protein</fullName>
    </submittedName>
</protein>
<gene>
    <name evidence="2" type="ORF">ACFP57_07075</name>
</gene>
<sequence length="495" mass="55329">MTPSTRVPRVWWLTLAVLALYVVYTMTRYPQFLTAGYDLGIFDQAVRQYSHFNPPYVALKGDNYNLLGDHFHPVLALLAPLYWVWDDPRMLVLAQDVLVAASIPVVHGFVRRHLGDGWRTLVVTLGYALAWPVQRMIDFDFHEIAFAMPLLAIALDGLDRRSDRRLLLGALPLLLVREDMGMVVLLLGVVRALLAWRDARAGVPQRWGRTIGLAVFLAAIGSVVFVLVTTVVLPHFAPSGEFAYWTYDALGPDAPSAIRFILSHPLRTAGIFFTPWVKSFTLVWLLLPLAFLPLGSPYALVTLPLLAQRFLSSRTHLWTTQFHYNAPIFLILLFAAVDTIGRLPNAARDWRRIAATAMAAMMVVVPVIDPAVRMTNTPLIRLFWSAWHTKPIMRDQQAMVALVPAGTCVEVDDRLAPHLTRSNRVTLPTLTRRMSDFIVLDLSQKQVGYPLPSPQQIQADALARGYTQVASSGPLIMLQRPDYAGPTQDCTPTSP</sequence>
<dbReference type="RefSeq" id="WP_343884252.1">
    <property type="nucleotide sequence ID" value="NZ_BAAAKI010000001.1"/>
</dbReference>
<name>A0ABW1X124_9ACTN</name>
<accession>A0ABW1X124</accession>
<dbReference type="EMBL" id="JBHSUA010000015">
    <property type="protein sequence ID" value="MFC6396748.1"/>
    <property type="molecule type" value="Genomic_DNA"/>
</dbReference>
<feature type="transmembrane region" description="Helical" evidence="1">
    <location>
        <begin position="353"/>
        <end position="372"/>
    </location>
</feature>
<evidence type="ECO:0000256" key="1">
    <source>
        <dbReference type="SAM" id="Phobius"/>
    </source>
</evidence>
<reference evidence="3" key="1">
    <citation type="journal article" date="2019" name="Int. J. Syst. Evol. Microbiol.">
        <title>The Global Catalogue of Microorganisms (GCM) 10K type strain sequencing project: providing services to taxonomists for standard genome sequencing and annotation.</title>
        <authorList>
            <consortium name="The Broad Institute Genomics Platform"/>
            <consortium name="The Broad Institute Genome Sequencing Center for Infectious Disease"/>
            <person name="Wu L."/>
            <person name="Ma J."/>
        </authorList>
    </citation>
    <scope>NUCLEOTIDE SEQUENCE [LARGE SCALE GENOMIC DNA]</scope>
    <source>
        <strain evidence="3">CGMCC 1.15277</strain>
    </source>
</reference>
<feature type="transmembrane region" description="Helical" evidence="1">
    <location>
        <begin position="211"/>
        <end position="237"/>
    </location>
</feature>